<protein>
    <submittedName>
        <fullName evidence="5">OprD family porin</fullName>
    </submittedName>
</protein>
<dbReference type="PANTHER" id="PTHR34596">
    <property type="entry name" value="CHITOPORIN"/>
    <property type="match status" value="1"/>
</dbReference>
<name>A0A7D5D9W8_9PSED</name>
<dbReference type="Gene3D" id="2.40.160.10">
    <property type="entry name" value="Porin"/>
    <property type="match status" value="1"/>
</dbReference>
<evidence type="ECO:0000313" key="5">
    <source>
        <dbReference type="EMBL" id="QKZ06753.1"/>
    </source>
</evidence>
<proteinExistence type="inferred from homology"/>
<dbReference type="Proteomes" id="UP000509568">
    <property type="component" value="Chromosome"/>
</dbReference>
<dbReference type="GO" id="GO:0015288">
    <property type="term" value="F:porin activity"/>
    <property type="evidence" value="ECO:0007669"/>
    <property type="project" value="TreeGrafter"/>
</dbReference>
<evidence type="ECO:0000256" key="1">
    <source>
        <dbReference type="ARBA" id="ARBA00009075"/>
    </source>
</evidence>
<accession>A0A7D5D9W8</accession>
<comment type="similarity">
    <text evidence="1">Belongs to the outer membrane porin (Opr) (TC 1.B.25) family.</text>
</comment>
<evidence type="ECO:0000256" key="2">
    <source>
        <dbReference type="ARBA" id="ARBA00022448"/>
    </source>
</evidence>
<evidence type="ECO:0000313" key="6">
    <source>
        <dbReference type="Proteomes" id="UP000509568"/>
    </source>
</evidence>
<dbReference type="AlphaFoldDB" id="A0A7D5D9W8"/>
<dbReference type="Pfam" id="PF03573">
    <property type="entry name" value="OprD"/>
    <property type="match status" value="1"/>
</dbReference>
<gene>
    <name evidence="5" type="ORF">HWQ56_24430</name>
</gene>
<dbReference type="EMBL" id="CP056030">
    <property type="protein sequence ID" value="QKZ06753.1"/>
    <property type="molecule type" value="Genomic_DNA"/>
</dbReference>
<sequence>MNITRKTMLALSISSLSAVAFADEPSQAFTPTTLKTTSAQAEANGFVEDQSLSGWTRNWYAREQSKRGPLFTHSKDGTREPMNNRTNWLQGTTLNYTSGFTQGTVGFGVEAAMYNVVALERGSARNGGSNNRTLADSDGDTVGQWSKLGLGNVKARVSNTTLTLGRQAMNTPMVATIGNRALPSSFEGVAIDSKEFNNLSFQAGTFDRVSPRTEQSLSKFRTEYGATGVETDRVTTAGANYQPFESLTTTLFATQADDFWNQYYFGAEHVLGDSAVVSLTTGLNYYKTRDTGARKMGKIDNDTGSLSLTATHQAHSLTLAYQQVNGNEYFDYLHETNGIFLANSLLSDFNGPNEKSFQVAYGLNMAQYGVPGLKFNAYTARGWGIDGTHYTGTAYDVRKMDGETHYEYGVGTSYVIQSGALKDTSVRATYTAHRASANQADGSLDELRIVTTIPFNIL</sequence>
<keyword evidence="6" id="KW-1185">Reference proteome</keyword>
<dbReference type="KEGG" id="pez:HWQ56_24430"/>
<dbReference type="PANTHER" id="PTHR34596:SF2">
    <property type="entry name" value="CHITOPORIN"/>
    <property type="match status" value="1"/>
</dbReference>
<dbReference type="InterPro" id="IPR023614">
    <property type="entry name" value="Porin_dom_sf"/>
</dbReference>
<evidence type="ECO:0000256" key="4">
    <source>
        <dbReference type="SAM" id="SignalP"/>
    </source>
</evidence>
<keyword evidence="2" id="KW-0813">Transport</keyword>
<reference evidence="5 6" key="1">
    <citation type="submission" date="2020-06" db="EMBL/GenBank/DDBJ databases">
        <title>Pseudomonas eucalypticola sp. nov., an endophyte of Eucalyptus dunnii leaves with biocontrol ability of eucalyptus leaf blight.</title>
        <authorList>
            <person name="Liu Y."/>
            <person name="Song Z."/>
            <person name="Zeng H."/>
            <person name="Lu M."/>
            <person name="Wang X."/>
            <person name="Lian X."/>
            <person name="Zhang Q."/>
        </authorList>
    </citation>
    <scope>NUCLEOTIDE SEQUENCE [LARGE SCALE GENOMIC DNA]</scope>
    <source>
        <strain evidence="5 6">NP-1</strain>
    </source>
</reference>
<evidence type="ECO:0000256" key="3">
    <source>
        <dbReference type="ARBA" id="ARBA00022729"/>
    </source>
</evidence>
<organism evidence="5 6">
    <name type="scientific">Pseudomonas eucalypticola</name>
    <dbReference type="NCBI Taxonomy" id="2599595"/>
    <lineage>
        <taxon>Bacteria</taxon>
        <taxon>Pseudomonadati</taxon>
        <taxon>Pseudomonadota</taxon>
        <taxon>Gammaproteobacteria</taxon>
        <taxon>Pseudomonadales</taxon>
        <taxon>Pseudomonadaceae</taxon>
        <taxon>Pseudomonas</taxon>
    </lineage>
</organism>
<dbReference type="GO" id="GO:0016020">
    <property type="term" value="C:membrane"/>
    <property type="evidence" value="ECO:0007669"/>
    <property type="project" value="InterPro"/>
</dbReference>
<dbReference type="RefSeq" id="WP_158155130.1">
    <property type="nucleotide sequence ID" value="NZ_CP056030.1"/>
</dbReference>
<feature type="chain" id="PRO_5028827171" evidence="4">
    <location>
        <begin position="23"/>
        <end position="458"/>
    </location>
</feature>
<dbReference type="InterPro" id="IPR005318">
    <property type="entry name" value="OM_porin_bac"/>
</dbReference>
<keyword evidence="3 4" id="KW-0732">Signal</keyword>
<feature type="signal peptide" evidence="4">
    <location>
        <begin position="1"/>
        <end position="22"/>
    </location>
</feature>